<evidence type="ECO:0000313" key="13">
    <source>
        <dbReference type="Proteomes" id="UP000054558"/>
    </source>
</evidence>
<dbReference type="GO" id="GO:0005794">
    <property type="term" value="C:Golgi apparatus"/>
    <property type="evidence" value="ECO:0000318"/>
    <property type="project" value="GO_Central"/>
</dbReference>
<evidence type="ECO:0000256" key="2">
    <source>
        <dbReference type="ARBA" id="ARBA00004606"/>
    </source>
</evidence>
<dbReference type="PANTHER" id="PTHR31646">
    <property type="entry name" value="ALPHA-1,2-MANNOSYLTRANSFERASE MNN2"/>
    <property type="match status" value="1"/>
</dbReference>
<dbReference type="PANTHER" id="PTHR31646:SF1">
    <property type="entry name" value="ALPHA-1,2-MANNOSYLTRANSFERASE MNN2"/>
    <property type="match status" value="1"/>
</dbReference>
<keyword evidence="12" id="KW-0328">Glycosyltransferase</keyword>
<comment type="subcellular location">
    <subcellularLocation>
        <location evidence="10">Endomembrane system</location>
        <topology evidence="10">Single-pass membrane protein</topology>
    </subcellularLocation>
    <subcellularLocation>
        <location evidence="1">Golgi apparatus membrane</location>
    </subcellularLocation>
    <subcellularLocation>
        <location evidence="2">Membrane</location>
        <topology evidence="2">Single-pass type II membrane protein</topology>
    </subcellularLocation>
</comment>
<organism evidence="12 13">
    <name type="scientific">Klebsormidium nitens</name>
    <name type="common">Green alga</name>
    <name type="synonym">Ulothrix nitens</name>
    <dbReference type="NCBI Taxonomy" id="105231"/>
    <lineage>
        <taxon>Eukaryota</taxon>
        <taxon>Viridiplantae</taxon>
        <taxon>Streptophyta</taxon>
        <taxon>Klebsormidiophyceae</taxon>
        <taxon>Klebsormidiales</taxon>
        <taxon>Klebsormidiaceae</taxon>
        <taxon>Klebsormidium</taxon>
    </lineage>
</organism>
<dbReference type="InterPro" id="IPR022751">
    <property type="entry name" value="Alpha_mannosyltransferase"/>
</dbReference>
<proteinExistence type="inferred from homology"/>
<dbReference type="OrthoDB" id="534101at2759"/>
<dbReference type="GO" id="GO:0000139">
    <property type="term" value="C:Golgi membrane"/>
    <property type="evidence" value="ECO:0007669"/>
    <property type="project" value="UniProtKB-SubCell"/>
</dbReference>
<evidence type="ECO:0000256" key="7">
    <source>
        <dbReference type="ARBA" id="ARBA00022989"/>
    </source>
</evidence>
<feature type="signal peptide" evidence="11">
    <location>
        <begin position="1"/>
        <end position="22"/>
    </location>
</feature>
<evidence type="ECO:0000256" key="1">
    <source>
        <dbReference type="ARBA" id="ARBA00004394"/>
    </source>
</evidence>
<dbReference type="GO" id="GO:0000026">
    <property type="term" value="F:alpha-1,2-mannosyltransferase activity"/>
    <property type="evidence" value="ECO:0000318"/>
    <property type="project" value="GO_Central"/>
</dbReference>
<evidence type="ECO:0000256" key="11">
    <source>
        <dbReference type="SAM" id="SignalP"/>
    </source>
</evidence>
<sequence>MAPRAALAALLSLSAIVLYAAACVPSESHVDCNFHGLSSPKSWAELSSQTEQLTAAWKAALASTPKYPAGHFSGKGLVITATKLDMDNIPAILGTFHSEGLNLPAIEIWYSGEVSADIIDTLSGTYRKLVIRNVANYASAADLKSTITSQGDHVFQAKPLAIIHSAFEEVLFMDADNVAISNPAALFSSAKYRSAGALFWPDFWQTATRNPIWSVLGIEPQGWEQESGQIVVNKRTSWAALNLAFFLAKDATFQQMVNGDKEASVRLAFLATKTPFFMVETAVAVAGSETETGFCGHTWFSTIWRAPRCSSTTNPSSTEPPSSRGKP</sequence>
<evidence type="ECO:0000256" key="5">
    <source>
        <dbReference type="ARBA" id="ARBA00022692"/>
    </source>
</evidence>
<keyword evidence="8" id="KW-0333">Golgi apparatus</keyword>
<evidence type="ECO:0000256" key="3">
    <source>
        <dbReference type="ARBA" id="ARBA00009105"/>
    </source>
</evidence>
<dbReference type="InterPro" id="IPR029044">
    <property type="entry name" value="Nucleotide-diphossugar_trans"/>
</dbReference>
<feature type="chain" id="PRO_5012508078" evidence="11">
    <location>
        <begin position="23"/>
        <end position="327"/>
    </location>
</feature>
<keyword evidence="4 12" id="KW-0808">Transferase</keyword>
<evidence type="ECO:0000256" key="6">
    <source>
        <dbReference type="ARBA" id="ARBA00022968"/>
    </source>
</evidence>
<dbReference type="SUPFAM" id="SSF53448">
    <property type="entry name" value="Nucleotide-diphospho-sugar transferases"/>
    <property type="match status" value="1"/>
</dbReference>
<dbReference type="AlphaFoldDB" id="A0A1Y1I914"/>
<protein>
    <submittedName>
        <fullName evidence="12">Protein with Mannosyltransferase domain</fullName>
    </submittedName>
</protein>
<dbReference type="Pfam" id="PF11051">
    <property type="entry name" value="Mannosyl_trans3"/>
    <property type="match status" value="2"/>
</dbReference>
<evidence type="ECO:0000256" key="9">
    <source>
        <dbReference type="ARBA" id="ARBA00023136"/>
    </source>
</evidence>
<evidence type="ECO:0000256" key="8">
    <source>
        <dbReference type="ARBA" id="ARBA00023034"/>
    </source>
</evidence>
<keyword evidence="7" id="KW-1133">Transmembrane helix</keyword>
<keyword evidence="11" id="KW-0732">Signal</keyword>
<accession>A0A1Y1I914</accession>
<reference evidence="12 13" key="1">
    <citation type="journal article" date="2014" name="Nat. Commun.">
        <title>Klebsormidium flaccidum genome reveals primary factors for plant terrestrial adaptation.</title>
        <authorList>
            <person name="Hori K."/>
            <person name="Maruyama F."/>
            <person name="Fujisawa T."/>
            <person name="Togashi T."/>
            <person name="Yamamoto N."/>
            <person name="Seo M."/>
            <person name="Sato S."/>
            <person name="Yamada T."/>
            <person name="Mori H."/>
            <person name="Tajima N."/>
            <person name="Moriyama T."/>
            <person name="Ikeuchi M."/>
            <person name="Watanabe M."/>
            <person name="Wada H."/>
            <person name="Kobayashi K."/>
            <person name="Saito M."/>
            <person name="Masuda T."/>
            <person name="Sasaki-Sekimoto Y."/>
            <person name="Mashiguchi K."/>
            <person name="Awai K."/>
            <person name="Shimojima M."/>
            <person name="Masuda S."/>
            <person name="Iwai M."/>
            <person name="Nobusawa T."/>
            <person name="Narise T."/>
            <person name="Kondo S."/>
            <person name="Saito H."/>
            <person name="Sato R."/>
            <person name="Murakawa M."/>
            <person name="Ihara Y."/>
            <person name="Oshima-Yamada Y."/>
            <person name="Ohtaka K."/>
            <person name="Satoh M."/>
            <person name="Sonobe K."/>
            <person name="Ishii M."/>
            <person name="Ohtani R."/>
            <person name="Kanamori-Sato M."/>
            <person name="Honoki R."/>
            <person name="Miyazaki D."/>
            <person name="Mochizuki H."/>
            <person name="Umetsu J."/>
            <person name="Higashi K."/>
            <person name="Shibata D."/>
            <person name="Kamiya Y."/>
            <person name="Sato N."/>
            <person name="Nakamura Y."/>
            <person name="Tabata S."/>
            <person name="Ida S."/>
            <person name="Kurokawa K."/>
            <person name="Ohta H."/>
        </authorList>
    </citation>
    <scope>NUCLEOTIDE SEQUENCE [LARGE SCALE GENOMIC DNA]</scope>
    <source>
        <strain evidence="12 13">NIES-2285</strain>
    </source>
</reference>
<dbReference type="GO" id="GO:0046354">
    <property type="term" value="P:mannan biosynthetic process"/>
    <property type="evidence" value="ECO:0000318"/>
    <property type="project" value="GO_Central"/>
</dbReference>
<keyword evidence="5" id="KW-0812">Transmembrane</keyword>
<gene>
    <name evidence="12" type="ORF">KFL_003270100</name>
</gene>
<dbReference type="STRING" id="105231.A0A1Y1I914"/>
<keyword evidence="13" id="KW-1185">Reference proteome</keyword>
<dbReference type="EMBL" id="DF237276">
    <property type="protein sequence ID" value="GAQ87043.1"/>
    <property type="molecule type" value="Genomic_DNA"/>
</dbReference>
<evidence type="ECO:0000256" key="4">
    <source>
        <dbReference type="ARBA" id="ARBA00022679"/>
    </source>
</evidence>
<keyword evidence="9" id="KW-0472">Membrane</keyword>
<keyword evidence="6" id="KW-0735">Signal-anchor</keyword>
<evidence type="ECO:0000313" key="12">
    <source>
        <dbReference type="EMBL" id="GAQ87043.1"/>
    </source>
</evidence>
<dbReference type="Proteomes" id="UP000054558">
    <property type="component" value="Unassembled WGS sequence"/>
</dbReference>
<evidence type="ECO:0000256" key="10">
    <source>
        <dbReference type="ARBA" id="ARBA00037847"/>
    </source>
</evidence>
<comment type="similarity">
    <text evidence="3">Belongs to the MNN1/MNT family.</text>
</comment>
<name>A0A1Y1I914_KLENI</name>